<dbReference type="AlphaFoldDB" id="A0A1W0WZI6"/>
<keyword evidence="6" id="KW-1185">Reference proteome</keyword>
<evidence type="ECO:0000256" key="4">
    <source>
        <dbReference type="SAM" id="MobiDB-lite"/>
    </source>
</evidence>
<comment type="similarity">
    <text evidence="1">Belongs to the heat shock protein 70 family.</text>
</comment>
<evidence type="ECO:0000313" key="6">
    <source>
        <dbReference type="Proteomes" id="UP000192578"/>
    </source>
</evidence>
<proteinExistence type="inferred from homology"/>
<evidence type="ECO:0000313" key="5">
    <source>
        <dbReference type="EMBL" id="OQV20613.1"/>
    </source>
</evidence>
<dbReference type="FunFam" id="3.90.640.10:FF:000010">
    <property type="entry name" value="heat shock 70 kDa protein 14"/>
    <property type="match status" value="1"/>
</dbReference>
<protein>
    <submittedName>
        <fullName evidence="5">78 kDa glucose-regulated protein</fullName>
    </submittedName>
</protein>
<keyword evidence="3" id="KW-0067">ATP-binding</keyword>
<dbReference type="Gene3D" id="3.90.640.10">
    <property type="entry name" value="Actin, Chain A, domain 4"/>
    <property type="match status" value="1"/>
</dbReference>
<name>A0A1W0WZI6_HYPEX</name>
<organism evidence="5 6">
    <name type="scientific">Hypsibius exemplaris</name>
    <name type="common">Freshwater tardigrade</name>
    <dbReference type="NCBI Taxonomy" id="2072580"/>
    <lineage>
        <taxon>Eukaryota</taxon>
        <taxon>Metazoa</taxon>
        <taxon>Ecdysozoa</taxon>
        <taxon>Tardigrada</taxon>
        <taxon>Eutardigrada</taxon>
        <taxon>Parachela</taxon>
        <taxon>Hypsibioidea</taxon>
        <taxon>Hypsibiidae</taxon>
        <taxon>Hypsibius</taxon>
    </lineage>
</organism>
<comment type="caution">
    <text evidence="5">The sequence shown here is derived from an EMBL/GenBank/DDBJ whole genome shotgun (WGS) entry which is preliminary data.</text>
</comment>
<dbReference type="Pfam" id="PF00012">
    <property type="entry name" value="HSP70"/>
    <property type="match status" value="1"/>
</dbReference>
<reference evidence="6" key="1">
    <citation type="submission" date="2017-01" db="EMBL/GenBank/DDBJ databases">
        <title>Comparative genomics of anhydrobiosis in the tardigrade Hypsibius dujardini.</title>
        <authorList>
            <person name="Yoshida Y."/>
            <person name="Koutsovoulos G."/>
            <person name="Laetsch D."/>
            <person name="Stevens L."/>
            <person name="Kumar S."/>
            <person name="Horikawa D."/>
            <person name="Ishino K."/>
            <person name="Komine S."/>
            <person name="Tomita M."/>
            <person name="Blaxter M."/>
            <person name="Arakawa K."/>
        </authorList>
    </citation>
    <scope>NUCLEOTIDE SEQUENCE [LARGE SCALE GENOMIC DNA]</scope>
    <source>
        <strain evidence="6">Z151</strain>
    </source>
</reference>
<accession>A0A1W0WZI6</accession>
<evidence type="ECO:0000256" key="2">
    <source>
        <dbReference type="ARBA" id="ARBA00022741"/>
    </source>
</evidence>
<dbReference type="InterPro" id="IPR043129">
    <property type="entry name" value="ATPase_NBD"/>
</dbReference>
<dbReference type="InterPro" id="IPR013126">
    <property type="entry name" value="Hsp_70_fam"/>
</dbReference>
<dbReference type="Gene3D" id="3.30.30.30">
    <property type="match status" value="1"/>
</dbReference>
<dbReference type="SUPFAM" id="SSF53067">
    <property type="entry name" value="Actin-like ATPase domain"/>
    <property type="match status" value="2"/>
</dbReference>
<dbReference type="GO" id="GO:0005524">
    <property type="term" value="F:ATP binding"/>
    <property type="evidence" value="ECO:0007669"/>
    <property type="project" value="UniProtKB-KW"/>
</dbReference>
<dbReference type="GO" id="GO:0140662">
    <property type="term" value="F:ATP-dependent protein folding chaperone"/>
    <property type="evidence" value="ECO:0007669"/>
    <property type="project" value="InterPro"/>
</dbReference>
<gene>
    <name evidence="5" type="ORF">BV898_05432</name>
</gene>
<sequence>MCAQVSAESLGEPILGIDFGTSKVCGILHQDGALKPLPERADPILAYFIRDAPDNVTGEEARSRSVEEEKKCLFYPMAFLGRTLKDARNFAEASFARLHFREDDQGKLQFRTIDDTDKEDWSTIDSVIAEFLKVMKGAAEELTDGRPVTRCVLALTQGMITAEGTESLQLAAQNAGFTGCHVVSAEEASLRGIASNFTRDSSFAVRPCMLIDIGYRATHVTFCDSTVKTPLVFKSNSAFGGHTFDRILMNHCVQLFRGQHGQEVSLNERAMHRLRLACEDTKVALSHAKFHVMNVQSLSPGKHFSLRITQAEYEELCGSTAINLLRYLDKCRLGKRDEDPNLPINEDKVFLIGRGSRVPLLRNLIKWAYSGLYEERVGAIADTVTAMGAALLGADHFAGLSATQQTNQMWTKFTDGDETTAPVLDTVKKEISDSEPNLPAVKRQAPGPPSQSTDI</sequence>
<keyword evidence="2" id="KW-0547">Nucleotide-binding</keyword>
<dbReference type="Gene3D" id="3.30.420.40">
    <property type="match status" value="2"/>
</dbReference>
<feature type="region of interest" description="Disordered" evidence="4">
    <location>
        <begin position="430"/>
        <end position="455"/>
    </location>
</feature>
<dbReference type="EMBL" id="MTYJ01000029">
    <property type="protein sequence ID" value="OQV20613.1"/>
    <property type="molecule type" value="Genomic_DNA"/>
</dbReference>
<evidence type="ECO:0000256" key="3">
    <source>
        <dbReference type="ARBA" id="ARBA00022840"/>
    </source>
</evidence>
<dbReference type="PANTHER" id="PTHR45639">
    <property type="entry name" value="HSC70CB, ISOFORM G-RELATED"/>
    <property type="match status" value="1"/>
</dbReference>
<evidence type="ECO:0000256" key="1">
    <source>
        <dbReference type="ARBA" id="ARBA00007381"/>
    </source>
</evidence>
<dbReference type="Proteomes" id="UP000192578">
    <property type="component" value="Unassembled WGS sequence"/>
</dbReference>